<geneLocation type="plasmid" evidence="3">
    <name>pscpbr12-1</name>
</geneLocation>
<organism evidence="2 3">
    <name type="scientific">Spiroplasma citri</name>
    <dbReference type="NCBI Taxonomy" id="2133"/>
    <lineage>
        <taxon>Bacteria</taxon>
        <taxon>Bacillati</taxon>
        <taxon>Mycoplasmatota</taxon>
        <taxon>Mollicutes</taxon>
        <taxon>Entomoplasmatales</taxon>
        <taxon>Spiroplasmataceae</taxon>
        <taxon>Spiroplasma</taxon>
    </lineage>
</organism>
<evidence type="ECO:0000313" key="3">
    <source>
        <dbReference type="Proteomes" id="UP000464735"/>
    </source>
</evidence>
<evidence type="ECO:0000313" key="2">
    <source>
        <dbReference type="EMBL" id="QIA69903.1"/>
    </source>
</evidence>
<keyword evidence="1" id="KW-0175">Coiled coil</keyword>
<keyword evidence="2" id="KW-0614">Plasmid</keyword>
<feature type="coiled-coil region" evidence="1">
    <location>
        <begin position="57"/>
        <end position="105"/>
    </location>
</feature>
<dbReference type="AlphaFoldDB" id="A0AAJ4ELA4"/>
<gene>
    <name evidence="2" type="ORF">GL298_10780</name>
</gene>
<name>A0AAJ4ELA4_SPICI</name>
<evidence type="ECO:0000256" key="1">
    <source>
        <dbReference type="SAM" id="Coils"/>
    </source>
</evidence>
<sequence>MGNNKNNSQKISNKNVDKSINNTNITNNYIQSLSPTKIARDKNTNENEKIYQYIDQVAELKMSLINFENQIKELKMENNLLVAKVRKEEAEKGKFEMIVKKLEREIKESLLLKDTKNLYIEEDKEYLNINSKFKLVAYLKNELKQNYQKNNC</sequence>
<dbReference type="EMBL" id="CP046369">
    <property type="protein sequence ID" value="QIA69903.1"/>
    <property type="molecule type" value="Genomic_DNA"/>
</dbReference>
<dbReference type="Proteomes" id="UP000464735">
    <property type="component" value="Plasmid pScpBR12-1"/>
</dbReference>
<reference evidence="2 3" key="1">
    <citation type="submission" date="2019-11" db="EMBL/GenBank/DDBJ databases">
        <title>Whole genome sequencing and comparative genomics analyses of five strains of Spiroplasma citri.</title>
        <authorList>
            <person name="Yokomi R."/>
            <person name="Chen J."/>
            <person name="Rattner R."/>
            <person name="Vidalakis G."/>
        </authorList>
    </citation>
    <scope>NUCLEOTIDE SEQUENCE [LARGE SCALE GENOMIC DNA]</scope>
    <source>
        <strain evidence="2 3">BR12</strain>
        <plasmid evidence="3">pscpbr12-1</plasmid>
    </source>
</reference>
<dbReference type="RefSeq" id="WP_164024113.1">
    <property type="nucleotide sequence ID" value="NZ_CP046369.1"/>
</dbReference>
<protein>
    <submittedName>
        <fullName evidence="2">Uncharacterized protein</fullName>
    </submittedName>
</protein>
<accession>A0AAJ4ELA4</accession>
<proteinExistence type="predicted"/>